<dbReference type="EMBL" id="NCVQ01000001">
    <property type="protein sequence ID" value="PWZ53227.1"/>
    <property type="molecule type" value="Genomic_DNA"/>
</dbReference>
<sequence length="197" mass="21853">MMLLAKLGAPSVPGCVMDRRKLLLVPAISMAIASFQYTFVKGIAKAEFADMPALRGKDYGKTKMRYPDYTETESGLQYKVDWDGYTIGYYGRIFEARNKTKGGSFEGGDKDFFKFKVGSGQVIPAFEEAISGMAPGGVRRIIVPPDLGYPDNDYNKLGPKPTTFSGQRALDFVLRNQGLIDKTLLFDIELLKIIPNQ</sequence>
<name>A0A317Y3K2_MAIZE</name>
<accession>A0A317Y3K2</accession>
<keyword evidence="1" id="KW-0697">Rotamase</keyword>
<evidence type="ECO:0000313" key="3">
    <source>
        <dbReference type="EMBL" id="PWZ53227.1"/>
    </source>
</evidence>
<dbReference type="AlphaFoldDB" id="A0A317Y3K2"/>
<protein>
    <recommendedName>
        <fullName evidence="1">peptidylprolyl isomerase</fullName>
        <ecNumber evidence="1">5.2.1.8</ecNumber>
    </recommendedName>
</protein>
<proteinExistence type="predicted"/>
<dbReference type="Proteomes" id="UP000251960">
    <property type="component" value="Chromosome 1"/>
</dbReference>
<comment type="caution">
    <text evidence="3">The sequence shown here is derived from an EMBL/GenBank/DDBJ whole genome shotgun (WGS) entry which is preliminary data.</text>
</comment>
<dbReference type="PROSITE" id="PS50059">
    <property type="entry name" value="FKBP_PPIASE"/>
    <property type="match status" value="1"/>
</dbReference>
<feature type="domain" description="PPIase FKBP-type" evidence="2">
    <location>
        <begin position="75"/>
        <end position="194"/>
    </location>
</feature>
<keyword evidence="1 3" id="KW-0413">Isomerase</keyword>
<dbReference type="EC" id="5.2.1.8" evidence="1"/>
<dbReference type="Pfam" id="PF00254">
    <property type="entry name" value="FKBP_C"/>
    <property type="match status" value="1"/>
</dbReference>
<dbReference type="PANTHER" id="PTHR47717:SF1">
    <property type="entry name" value="PEPTIDYL-PROLYL CIS-TRANS ISOMERASE FKBP19, CHLOROPLASTIC"/>
    <property type="match status" value="1"/>
</dbReference>
<dbReference type="Gene3D" id="3.10.50.40">
    <property type="match status" value="1"/>
</dbReference>
<reference evidence="3" key="1">
    <citation type="journal article" date="2018" name="Nat. Genet.">
        <title>Extensive intraspecific gene order and gene structural variations between Mo17 and other maize genomes.</title>
        <authorList>
            <person name="Sun S."/>
            <person name="Zhou Y."/>
            <person name="Chen J."/>
            <person name="Shi J."/>
            <person name="Zhao H."/>
            <person name="Zhao H."/>
            <person name="Song W."/>
            <person name="Zhang M."/>
            <person name="Cui Y."/>
            <person name="Dong X."/>
            <person name="Liu H."/>
            <person name="Ma X."/>
            <person name="Jiao Y."/>
            <person name="Wang B."/>
            <person name="Wei X."/>
            <person name="Stein J.C."/>
            <person name="Glaubitz J.C."/>
            <person name="Lu F."/>
            <person name="Yu G."/>
            <person name="Liang C."/>
            <person name="Fengler K."/>
            <person name="Li B."/>
            <person name="Rafalski A."/>
            <person name="Schnable P.S."/>
            <person name="Ware D.H."/>
            <person name="Buckler E.S."/>
            <person name="Lai J."/>
        </authorList>
    </citation>
    <scope>NUCLEOTIDE SEQUENCE [LARGE SCALE GENOMIC DNA]</scope>
    <source>
        <tissue evidence="3">Seedling</tissue>
    </source>
</reference>
<gene>
    <name evidence="3" type="primary">FKBP19</name>
    <name evidence="3" type="ORF">Zm00014a_033563</name>
</gene>
<dbReference type="InterPro" id="IPR046357">
    <property type="entry name" value="PPIase_dom_sf"/>
</dbReference>
<dbReference type="ExpressionAtlas" id="A0A317Y3K2">
    <property type="expression patterns" value="baseline and differential"/>
</dbReference>
<evidence type="ECO:0000256" key="1">
    <source>
        <dbReference type="PROSITE-ProRule" id="PRU00277"/>
    </source>
</evidence>
<comment type="catalytic activity">
    <reaction evidence="1">
        <text>[protein]-peptidylproline (omega=180) = [protein]-peptidylproline (omega=0)</text>
        <dbReference type="Rhea" id="RHEA:16237"/>
        <dbReference type="Rhea" id="RHEA-COMP:10747"/>
        <dbReference type="Rhea" id="RHEA-COMP:10748"/>
        <dbReference type="ChEBI" id="CHEBI:83833"/>
        <dbReference type="ChEBI" id="CHEBI:83834"/>
        <dbReference type="EC" id="5.2.1.8"/>
    </reaction>
</comment>
<dbReference type="GO" id="GO:0003755">
    <property type="term" value="F:peptidyl-prolyl cis-trans isomerase activity"/>
    <property type="evidence" value="ECO:0007669"/>
    <property type="project" value="UniProtKB-KW"/>
</dbReference>
<dbReference type="InterPro" id="IPR044208">
    <property type="entry name" value="FKBP19-like"/>
</dbReference>
<dbReference type="PANTHER" id="PTHR47717">
    <property type="entry name" value="PEPTIDYL-PROLYL CIS-TRANS ISOMERASE FKBP19, CHLOROPLASTIC"/>
    <property type="match status" value="1"/>
</dbReference>
<dbReference type="SUPFAM" id="SSF54534">
    <property type="entry name" value="FKBP-like"/>
    <property type="match status" value="1"/>
</dbReference>
<dbReference type="InterPro" id="IPR001179">
    <property type="entry name" value="PPIase_FKBP_dom"/>
</dbReference>
<organism evidence="3">
    <name type="scientific">Zea mays</name>
    <name type="common">Maize</name>
    <dbReference type="NCBI Taxonomy" id="4577"/>
    <lineage>
        <taxon>Eukaryota</taxon>
        <taxon>Viridiplantae</taxon>
        <taxon>Streptophyta</taxon>
        <taxon>Embryophyta</taxon>
        <taxon>Tracheophyta</taxon>
        <taxon>Spermatophyta</taxon>
        <taxon>Magnoliopsida</taxon>
        <taxon>Liliopsida</taxon>
        <taxon>Poales</taxon>
        <taxon>Poaceae</taxon>
        <taxon>PACMAD clade</taxon>
        <taxon>Panicoideae</taxon>
        <taxon>Andropogonodae</taxon>
        <taxon>Andropogoneae</taxon>
        <taxon>Tripsacinae</taxon>
        <taxon>Zea</taxon>
    </lineage>
</organism>
<evidence type="ECO:0000259" key="2">
    <source>
        <dbReference type="PROSITE" id="PS50059"/>
    </source>
</evidence>